<feature type="binding site" evidence="10">
    <location>
        <position position="613"/>
    </location>
    <ligand>
        <name>L-isoleucyl-5'-AMP</name>
        <dbReference type="ChEBI" id="CHEBI:178002"/>
    </ligand>
</feature>
<dbReference type="GO" id="GO:0004822">
    <property type="term" value="F:isoleucine-tRNA ligase activity"/>
    <property type="evidence" value="ECO:0007669"/>
    <property type="project" value="UniProtKB-UniRule"/>
</dbReference>
<dbReference type="SUPFAM" id="SSF52374">
    <property type="entry name" value="Nucleotidylyl transferase"/>
    <property type="match status" value="1"/>
</dbReference>
<keyword evidence="10" id="KW-0862">Zinc</keyword>
<evidence type="ECO:0000256" key="7">
    <source>
        <dbReference type="ARBA" id="ARBA00023146"/>
    </source>
</evidence>
<comment type="cofactor">
    <cofactor evidence="10">
        <name>Zn(2+)</name>
        <dbReference type="ChEBI" id="CHEBI:29105"/>
    </cofactor>
    <text evidence="10">Binds 1 zinc ion per subunit.</text>
</comment>
<dbReference type="HAMAP" id="MF_02002">
    <property type="entry name" value="Ile_tRNA_synth_type1"/>
    <property type="match status" value="1"/>
</dbReference>
<comment type="subunit">
    <text evidence="10">Monomer.</text>
</comment>
<keyword evidence="7 10" id="KW-0030">Aminoacyl-tRNA synthetase</keyword>
<comment type="domain">
    <text evidence="10">IleRS has two distinct active sites: one for aminoacylation and one for editing. The misactivated valine is translocated from the active site to the editing site, which sterically excludes the correctly activated isoleucine. The single editing site contains two valyl binding pockets, one specific for each substrate (Val-AMP or Val-tRNA(Ile)).</text>
</comment>
<dbReference type="Proteomes" id="UP000244180">
    <property type="component" value="Unassembled WGS sequence"/>
</dbReference>
<protein>
    <recommendedName>
        <fullName evidence="10">Isoleucine--tRNA ligase</fullName>
        <ecNumber evidence="10">6.1.1.5</ecNumber>
    </recommendedName>
    <alternativeName>
        <fullName evidence="10">Isoleucyl-tRNA synthetase</fullName>
        <shortName evidence="10">IleRS</shortName>
    </alternativeName>
</protein>
<dbReference type="EC" id="6.1.1.5" evidence="10"/>
<accession>A0A2T5GEZ7</accession>
<gene>
    <name evidence="10" type="primary">ileS</name>
    <name evidence="14" type="ORF">HSCHL_2353</name>
</gene>
<dbReference type="FunFam" id="1.10.730.20:FF:000001">
    <property type="entry name" value="Isoleucine--tRNA ligase"/>
    <property type="match status" value="1"/>
</dbReference>
<dbReference type="PROSITE" id="PS00178">
    <property type="entry name" value="AA_TRNA_LIGASE_I"/>
    <property type="match status" value="1"/>
</dbReference>
<comment type="caution">
    <text evidence="14">The sequence shown here is derived from an EMBL/GenBank/DDBJ whole genome shotgun (WGS) entry which is preliminary data.</text>
</comment>
<dbReference type="Pfam" id="PF00133">
    <property type="entry name" value="tRNA-synt_1"/>
    <property type="match status" value="1"/>
</dbReference>
<evidence type="ECO:0000256" key="6">
    <source>
        <dbReference type="ARBA" id="ARBA00022917"/>
    </source>
</evidence>
<dbReference type="InterPro" id="IPR009008">
    <property type="entry name" value="Val/Leu/Ile-tRNA-synth_edit"/>
</dbReference>
<dbReference type="FunFam" id="3.40.50.620:FF:000152">
    <property type="entry name" value="Isoleucine--tRNA ligase"/>
    <property type="match status" value="1"/>
</dbReference>
<dbReference type="Pfam" id="PF08264">
    <property type="entry name" value="Anticodon_1"/>
    <property type="match status" value="1"/>
</dbReference>
<keyword evidence="10" id="KW-0479">Metal-binding</keyword>
<feature type="short sequence motif" description="'KMSKS' region" evidence="10">
    <location>
        <begin position="654"/>
        <end position="658"/>
    </location>
</feature>
<evidence type="ECO:0000256" key="2">
    <source>
        <dbReference type="ARBA" id="ARBA00022490"/>
    </source>
</evidence>
<dbReference type="EMBL" id="PEBV01000002">
    <property type="protein sequence ID" value="PTQ54762.1"/>
    <property type="molecule type" value="Genomic_DNA"/>
</dbReference>
<dbReference type="InterPro" id="IPR014729">
    <property type="entry name" value="Rossmann-like_a/b/a_fold"/>
</dbReference>
<feature type="domain" description="Methionyl/Valyl/Leucyl/Isoleucyl-tRNA synthetase anticodon-binding" evidence="13">
    <location>
        <begin position="737"/>
        <end position="891"/>
    </location>
</feature>
<dbReference type="InterPro" id="IPR033708">
    <property type="entry name" value="Anticodon_Ile_BEm"/>
</dbReference>
<evidence type="ECO:0000256" key="9">
    <source>
        <dbReference type="ARBA" id="ARBA00048359"/>
    </source>
</evidence>
<keyword evidence="6 10" id="KW-0648">Protein biosynthesis</keyword>
<evidence type="ECO:0000256" key="8">
    <source>
        <dbReference type="ARBA" id="ARBA00025217"/>
    </source>
</evidence>
<feature type="binding site" evidence="10">
    <location>
        <position position="954"/>
    </location>
    <ligand>
        <name>Zn(2+)</name>
        <dbReference type="ChEBI" id="CHEBI:29105"/>
    </ligand>
</feature>
<dbReference type="Gene3D" id="1.10.730.20">
    <property type="match status" value="1"/>
</dbReference>
<comment type="function">
    <text evidence="8 10">Catalyzes the attachment of isoleucine to tRNA(Ile). As IleRS can inadvertently accommodate and process structurally similar amino acids such as valine, to avoid such errors it has two additional distinct tRNA(Ile)-dependent editing activities. One activity is designated as 'pretransfer' editing and involves the hydrolysis of activated Val-AMP. The other activity is designated 'posttransfer' editing and involves deacylation of mischarged Val-tRNA(Ile).</text>
</comment>
<feature type="domain" description="Zinc finger FPG/IleRS-type" evidence="12">
    <location>
        <begin position="948"/>
        <end position="975"/>
    </location>
</feature>
<feature type="domain" description="Aminoacyl-tRNA synthetase class Ia" evidence="11">
    <location>
        <begin position="86"/>
        <end position="693"/>
    </location>
</feature>
<dbReference type="GO" id="GO:0000049">
    <property type="term" value="F:tRNA binding"/>
    <property type="evidence" value="ECO:0007669"/>
    <property type="project" value="InterPro"/>
</dbReference>
<evidence type="ECO:0000259" key="11">
    <source>
        <dbReference type="Pfam" id="PF00133"/>
    </source>
</evidence>
<dbReference type="Gene3D" id="3.90.740.10">
    <property type="entry name" value="Valyl/Leucyl/Isoleucyl-tRNA synthetase, editing domain"/>
    <property type="match status" value="1"/>
</dbReference>
<sequence>MTAGRSPSAFPGGRPCAAFRAGRGALRPAGGGRRFAEKPGLAYNEEKVSGVSDRHGGNPVDYRSTLNLPRTDFPMRANLPQLEPKIQARWDAMRIYEKVQARTKGRPKFVLHDGPPYANGDIHVGHALNKVLKDIIVRSRSQMGYDAPYVPGFDTHGMPIEHAVITQRGVDRKAVDPVTFRNLCRDWALHYIERQTAQFRRLGVRGDWERPYVTLEPAYEAEQIKVFGEMAKRGYIYRGKKVIYWSPSAETALADAEIEYREKTSPSIYVAFDVVDGKGRLEPGDRIVIWTTTPWTLPANQAVAVHPDYRYGLFPSPHGRLLLARELVPAFQKTTGIALEEEVARFKGAELEGVRLKHPFYDRIVPVVLGEHVTLDAGTGAVHTAPGHGEEDYDVGIRYGLPILSPIDERGVFTEEAPGFAGLFYEEANGVIIERLRESGHLLHHGTIRHQYPHDWRTKQPVIYRAAEQWFASIDGFREAMLRAIEDVRWIPPWGETRIANMIRDRGDWCISRQRLWGVPIPIFYCEDCGRPVITDETIEHVAAIFRREGSNAWYARPAAELLPPGFRCPHCGGTHFRKETDTMDVWFDSGSSHAAVLRTHPELKWPADVYLEGSDQYRGWFNSSLSTSVAVYGRAPYETVIGCGFVLDGEGRKMSKSLGNVVDPNDIMARYGADILRLWVASVDYTADVRISESILQQIAEVYRKIRNTFRFLLGNLYDFDPARDRVPPERWPELDRYIYARLKAVIARVRQAYEAYDFHAVYTEIHQFCVQDLSAFYLDVTKDRMYTRLPDDPARRSGQSLMHEALRSLVVLLSPILPHTTEEVWSYLPGEKAESVQLVDFPEAAPSEADEALLRAFQPLLRVREAVQKALEEARQAKALGNSLEAHVELYPDGETWDALSRYGEGATLAELFIVSKVTLHPPGTPVPEGAVDARGVAVRVLTAPGKKCERCWMVLEDVGAHPNHPTLCARCAETVEALQARQR</sequence>
<evidence type="ECO:0000313" key="14">
    <source>
        <dbReference type="EMBL" id="PTQ54762.1"/>
    </source>
</evidence>
<feature type="binding site" evidence="10">
    <location>
        <position position="974"/>
    </location>
    <ligand>
        <name>Zn(2+)</name>
        <dbReference type="ChEBI" id="CHEBI:29105"/>
    </ligand>
</feature>
<reference evidence="14 15" key="1">
    <citation type="submission" date="2017-08" db="EMBL/GenBank/DDBJ databases">
        <title>Burning lignite coal seam in the remote Altai Mountains harbors a hydrogen-driven thermophilic microbial community.</title>
        <authorList>
            <person name="Kadnikov V.V."/>
            <person name="Mardanov A.V."/>
            <person name="Ivasenko D."/>
            <person name="Beletsky A.V."/>
            <person name="Karnachuk O.V."/>
            <person name="Ravin N.V."/>
        </authorList>
    </citation>
    <scope>NUCLEOTIDE SEQUENCE [LARGE SCALE GENOMIC DNA]</scope>
    <source>
        <strain evidence="14">AL33</strain>
    </source>
</reference>
<evidence type="ECO:0000256" key="3">
    <source>
        <dbReference type="ARBA" id="ARBA00022598"/>
    </source>
</evidence>
<proteinExistence type="inferred from homology"/>
<feature type="short sequence motif" description="'HIGH' region" evidence="10">
    <location>
        <begin position="116"/>
        <end position="126"/>
    </location>
</feature>
<evidence type="ECO:0000259" key="12">
    <source>
        <dbReference type="Pfam" id="PF06827"/>
    </source>
</evidence>
<dbReference type="Gene3D" id="3.40.50.620">
    <property type="entry name" value="HUPs"/>
    <property type="match status" value="2"/>
</dbReference>
<dbReference type="PANTHER" id="PTHR42765">
    <property type="entry name" value="SOLEUCYL-TRNA SYNTHETASE"/>
    <property type="match status" value="1"/>
</dbReference>
<dbReference type="GO" id="GO:0005829">
    <property type="term" value="C:cytosol"/>
    <property type="evidence" value="ECO:0007669"/>
    <property type="project" value="TreeGrafter"/>
</dbReference>
<dbReference type="InterPro" id="IPR023585">
    <property type="entry name" value="Ile-tRNA-ligase_type1"/>
</dbReference>
<feature type="binding site" evidence="10">
    <location>
        <position position="971"/>
    </location>
    <ligand>
        <name>Zn(2+)</name>
        <dbReference type="ChEBI" id="CHEBI:29105"/>
    </ligand>
</feature>
<dbReference type="SUPFAM" id="SSF50677">
    <property type="entry name" value="ValRS/IleRS/LeuRS editing domain"/>
    <property type="match status" value="1"/>
</dbReference>
<feature type="binding site" evidence="10">
    <location>
        <position position="951"/>
    </location>
    <ligand>
        <name>Zn(2+)</name>
        <dbReference type="ChEBI" id="CHEBI:29105"/>
    </ligand>
</feature>
<dbReference type="GO" id="GO:0005524">
    <property type="term" value="F:ATP binding"/>
    <property type="evidence" value="ECO:0007669"/>
    <property type="project" value="UniProtKB-UniRule"/>
</dbReference>
<dbReference type="InterPro" id="IPR002301">
    <property type="entry name" value="Ile-tRNA-ligase"/>
</dbReference>
<dbReference type="GO" id="GO:0006428">
    <property type="term" value="P:isoleucyl-tRNA aminoacylation"/>
    <property type="evidence" value="ECO:0007669"/>
    <property type="project" value="UniProtKB-UniRule"/>
</dbReference>
<feature type="binding site" evidence="10">
    <location>
        <position position="657"/>
    </location>
    <ligand>
        <name>ATP</name>
        <dbReference type="ChEBI" id="CHEBI:30616"/>
    </ligand>
</feature>
<comment type="subcellular location">
    <subcellularLocation>
        <location evidence="10">Cytoplasm</location>
    </subcellularLocation>
</comment>
<organism evidence="14 15">
    <name type="scientific">Hydrogenibacillus schlegelii</name>
    <name type="common">Bacillus schlegelii</name>
    <dbReference type="NCBI Taxonomy" id="1484"/>
    <lineage>
        <taxon>Bacteria</taxon>
        <taxon>Bacillati</taxon>
        <taxon>Bacillota</taxon>
        <taxon>Bacilli</taxon>
        <taxon>Bacillales</taxon>
        <taxon>Bacillales Family X. Incertae Sedis</taxon>
        <taxon>Hydrogenibacillus</taxon>
    </lineage>
</organism>
<dbReference type="PRINTS" id="PR00984">
    <property type="entry name" value="TRNASYNTHILE"/>
</dbReference>
<comment type="catalytic activity">
    <reaction evidence="9 10">
        <text>tRNA(Ile) + L-isoleucine + ATP = L-isoleucyl-tRNA(Ile) + AMP + diphosphate</text>
        <dbReference type="Rhea" id="RHEA:11060"/>
        <dbReference type="Rhea" id="RHEA-COMP:9666"/>
        <dbReference type="Rhea" id="RHEA-COMP:9695"/>
        <dbReference type="ChEBI" id="CHEBI:30616"/>
        <dbReference type="ChEBI" id="CHEBI:33019"/>
        <dbReference type="ChEBI" id="CHEBI:58045"/>
        <dbReference type="ChEBI" id="CHEBI:78442"/>
        <dbReference type="ChEBI" id="CHEBI:78528"/>
        <dbReference type="ChEBI" id="CHEBI:456215"/>
        <dbReference type="EC" id="6.1.1.5"/>
    </reaction>
</comment>
<evidence type="ECO:0000256" key="10">
    <source>
        <dbReference type="HAMAP-Rule" id="MF_02002"/>
    </source>
</evidence>
<dbReference type="InterPro" id="IPR050081">
    <property type="entry name" value="Ile-tRNA_ligase"/>
</dbReference>
<dbReference type="InterPro" id="IPR009080">
    <property type="entry name" value="tRNAsynth_Ia_anticodon-bd"/>
</dbReference>
<keyword evidence="4 10" id="KW-0547">Nucleotide-binding</keyword>
<evidence type="ECO:0000256" key="5">
    <source>
        <dbReference type="ARBA" id="ARBA00022840"/>
    </source>
</evidence>
<dbReference type="InterPro" id="IPR001412">
    <property type="entry name" value="aa-tRNA-synth_I_CS"/>
</dbReference>
<dbReference type="InterPro" id="IPR013155">
    <property type="entry name" value="M/V/L/I-tRNA-synth_anticd-bd"/>
</dbReference>
<dbReference type="CDD" id="cd00818">
    <property type="entry name" value="IleRS_core"/>
    <property type="match status" value="1"/>
</dbReference>
<evidence type="ECO:0000259" key="13">
    <source>
        <dbReference type="Pfam" id="PF08264"/>
    </source>
</evidence>
<dbReference type="CDD" id="cd07960">
    <property type="entry name" value="Anticodon_Ia_Ile_BEm"/>
    <property type="match status" value="1"/>
</dbReference>
<dbReference type="NCBIfam" id="TIGR00392">
    <property type="entry name" value="ileS"/>
    <property type="match status" value="1"/>
</dbReference>
<dbReference type="Pfam" id="PF06827">
    <property type="entry name" value="zf-FPG_IleRS"/>
    <property type="match status" value="1"/>
</dbReference>
<dbReference type="SUPFAM" id="SSF47323">
    <property type="entry name" value="Anticodon-binding domain of a subclass of class I aminoacyl-tRNA synthetases"/>
    <property type="match status" value="1"/>
</dbReference>
<evidence type="ECO:0000256" key="1">
    <source>
        <dbReference type="ARBA" id="ARBA00006887"/>
    </source>
</evidence>
<dbReference type="PANTHER" id="PTHR42765:SF1">
    <property type="entry name" value="ISOLEUCINE--TRNA LIGASE, MITOCHONDRIAL"/>
    <property type="match status" value="1"/>
</dbReference>
<evidence type="ECO:0000313" key="15">
    <source>
        <dbReference type="Proteomes" id="UP000244180"/>
    </source>
</evidence>
<comment type="similarity">
    <text evidence="1 10">Belongs to the class-I aminoacyl-tRNA synthetase family. IleS type 1 subfamily.</text>
</comment>
<keyword evidence="3 10" id="KW-0436">Ligase</keyword>
<dbReference type="Gene3D" id="1.10.10.830">
    <property type="entry name" value="Ile-tRNA synthetase CP2 domain-like"/>
    <property type="match status" value="1"/>
</dbReference>
<keyword evidence="2 10" id="KW-0963">Cytoplasm</keyword>
<keyword evidence="5 10" id="KW-0067">ATP-binding</keyword>
<dbReference type="GO" id="GO:0008270">
    <property type="term" value="F:zinc ion binding"/>
    <property type="evidence" value="ECO:0007669"/>
    <property type="project" value="UniProtKB-UniRule"/>
</dbReference>
<dbReference type="GO" id="GO:0002161">
    <property type="term" value="F:aminoacyl-tRNA deacylase activity"/>
    <property type="evidence" value="ECO:0007669"/>
    <property type="project" value="InterPro"/>
</dbReference>
<evidence type="ECO:0000256" key="4">
    <source>
        <dbReference type="ARBA" id="ARBA00022741"/>
    </source>
</evidence>
<name>A0A2T5GEZ7_HYDSH</name>
<dbReference type="AlphaFoldDB" id="A0A2T5GEZ7"/>
<dbReference type="InterPro" id="IPR010663">
    <property type="entry name" value="Znf_FPG/IleRS"/>
</dbReference>
<dbReference type="InterPro" id="IPR002300">
    <property type="entry name" value="aa-tRNA-synth_Ia"/>
</dbReference>